<evidence type="ECO:0000313" key="2">
    <source>
        <dbReference type="Proteomes" id="UP000664277"/>
    </source>
</evidence>
<proteinExistence type="predicted"/>
<dbReference type="EMBL" id="JAFLCK010000004">
    <property type="protein sequence ID" value="MBN8659524.1"/>
    <property type="molecule type" value="Genomic_DNA"/>
</dbReference>
<comment type="caution">
    <text evidence="1">The sequence shown here is derived from an EMBL/GenBank/DDBJ whole genome shotgun (WGS) entry which is preliminary data.</text>
</comment>
<dbReference type="AlphaFoldDB" id="A0A8J7P747"/>
<reference evidence="1" key="1">
    <citation type="submission" date="2021-02" db="EMBL/GenBank/DDBJ databases">
        <title>Genome-Resolved Metagenomics of a Microbial Community Performing Photosynthetic Biological Nutrient Removal.</title>
        <authorList>
            <person name="Mcdaniel E.A."/>
        </authorList>
    </citation>
    <scope>NUCLEOTIDE SEQUENCE</scope>
    <source>
        <strain evidence="1">UWPOB_OBS1</strain>
    </source>
</reference>
<accession>A0A8J7P747</accession>
<dbReference type="Proteomes" id="UP000664277">
    <property type="component" value="Unassembled WGS sequence"/>
</dbReference>
<protein>
    <submittedName>
        <fullName evidence="1">Uncharacterized protein</fullName>
    </submittedName>
</protein>
<sequence>MAQRKKQKLIIEHVQADALSLDGLEPLLENGAVELAPPTEALDFSPVEATYSETGLILDLLAELEGVNSLVLETSRQLMQTKARVQELETLLMGEEILVARIKELEGEVQRVIELETWLDALKVENASLKRPWWKKMLGLA</sequence>
<gene>
    <name evidence="1" type="ORF">J0M35_04120</name>
</gene>
<name>A0A8J7P747_9BACT</name>
<organism evidence="1 2">
    <name type="scientific">Candidatus Obscuribacter phosphatis</name>
    <dbReference type="NCBI Taxonomy" id="1906157"/>
    <lineage>
        <taxon>Bacteria</taxon>
        <taxon>Bacillati</taxon>
        <taxon>Candidatus Melainabacteria</taxon>
        <taxon>Candidatus Obscuribacterales</taxon>
        <taxon>Candidatus Obscuribacteraceae</taxon>
        <taxon>Candidatus Obscuribacter</taxon>
    </lineage>
</organism>
<evidence type="ECO:0000313" key="1">
    <source>
        <dbReference type="EMBL" id="MBN8659524.1"/>
    </source>
</evidence>